<dbReference type="GO" id="GO:0016787">
    <property type="term" value="F:hydrolase activity"/>
    <property type="evidence" value="ECO:0007669"/>
    <property type="project" value="UniProtKB-KW"/>
</dbReference>
<sequence length="552" mass="59699">MFSLRTLLGLCSLASAHALSYNTSKIQWGPCNETELPSEYPIECSRLPVPLDYTRPNASETLVLELVKVPATVKPSKGSILLNFGGPGLPARDDLVGALADRLLALSGRSYDLVAFDPRGTGNTLPTACFEPGYESNEFANDLLLGNQSDVQLGRLWARGTTEAEACLARQNETGSLISTAFVARDLISTVDALGEDGMLRYWGFSYGTTLGATVSAMFPDRIHRMVLDGQQNPHEYYHAQADFQEWTDSDKVFSAIFSGCVAAPSNCALATGNNATAADLEHAVWDLVDTLKYRPLALGSYIVDYSVLKGLLQASLYDSAGWPQLATWLNLLITKQYAVLEDLLTAAFPTDESTVLASLRTVEALRGIHCGDNDVRTEGLEGMMSVVERLYRTSRVMGDAAIGNYFACAQWRIEPRERYTGTFDIKTKNPVLFIGNTFDGHTPLASARNLSATFEGSVVLEVNGYGHSSLAVPSACTIRTTSAYWLDGTLPNEGVVCPSDAPLYSDVTWADVIAKVYGNDTGPGHKRTVPASPVSRSLFGPVLRLRSGESG</sequence>
<dbReference type="SUPFAM" id="SSF53474">
    <property type="entry name" value="alpha/beta-Hydrolases"/>
    <property type="match status" value="1"/>
</dbReference>
<dbReference type="Gene3D" id="3.40.50.1820">
    <property type="entry name" value="alpha/beta hydrolase"/>
    <property type="match status" value="1"/>
</dbReference>
<keyword evidence="2" id="KW-0378">Hydrolase</keyword>
<organism evidence="6 7">
    <name type="scientific">Anthostomella pinea</name>
    <dbReference type="NCBI Taxonomy" id="933095"/>
    <lineage>
        <taxon>Eukaryota</taxon>
        <taxon>Fungi</taxon>
        <taxon>Dikarya</taxon>
        <taxon>Ascomycota</taxon>
        <taxon>Pezizomycotina</taxon>
        <taxon>Sordariomycetes</taxon>
        <taxon>Xylariomycetidae</taxon>
        <taxon>Xylariales</taxon>
        <taxon>Xylariaceae</taxon>
        <taxon>Anthostomella</taxon>
    </lineage>
</organism>
<dbReference type="PANTHER" id="PTHR43248:SF25">
    <property type="entry name" value="AB HYDROLASE-1 DOMAIN-CONTAINING PROTEIN-RELATED"/>
    <property type="match status" value="1"/>
</dbReference>
<evidence type="ECO:0000256" key="2">
    <source>
        <dbReference type="ARBA" id="ARBA00022801"/>
    </source>
</evidence>
<comment type="caution">
    <text evidence="6">The sequence shown here is derived from an EMBL/GenBank/DDBJ whole genome shotgun (WGS) entry which is preliminary data.</text>
</comment>
<dbReference type="InterPro" id="IPR029058">
    <property type="entry name" value="AB_hydrolase_fold"/>
</dbReference>
<accession>A0AAI8YDR0</accession>
<evidence type="ECO:0000256" key="1">
    <source>
        <dbReference type="ARBA" id="ARBA00010088"/>
    </source>
</evidence>
<dbReference type="Pfam" id="PF08386">
    <property type="entry name" value="Abhydrolase_4"/>
    <property type="match status" value="1"/>
</dbReference>
<feature type="domain" description="Peptidase S33 tripeptidyl aminopeptidase-like C-terminal" evidence="5">
    <location>
        <begin position="397"/>
        <end position="498"/>
    </location>
</feature>
<dbReference type="AlphaFoldDB" id="A0AAI8YDR0"/>
<evidence type="ECO:0000313" key="6">
    <source>
        <dbReference type="EMBL" id="CAJ2501000.1"/>
    </source>
</evidence>
<feature type="chain" id="PRO_5042476641" evidence="3">
    <location>
        <begin position="19"/>
        <end position="552"/>
    </location>
</feature>
<dbReference type="InterPro" id="IPR051601">
    <property type="entry name" value="Serine_prot/Carboxylest_S33"/>
</dbReference>
<evidence type="ECO:0000256" key="3">
    <source>
        <dbReference type="SAM" id="SignalP"/>
    </source>
</evidence>
<dbReference type="Proteomes" id="UP001295740">
    <property type="component" value="Unassembled WGS sequence"/>
</dbReference>
<gene>
    <name evidence="6" type="ORF">KHLLAP_LOCUS1468</name>
</gene>
<keyword evidence="7" id="KW-1185">Reference proteome</keyword>
<proteinExistence type="inferred from homology"/>
<evidence type="ECO:0000259" key="5">
    <source>
        <dbReference type="Pfam" id="PF08386"/>
    </source>
</evidence>
<dbReference type="InterPro" id="IPR000073">
    <property type="entry name" value="AB_hydrolase_1"/>
</dbReference>
<dbReference type="PANTHER" id="PTHR43248">
    <property type="entry name" value="2-SUCCINYL-6-HYDROXY-2,4-CYCLOHEXADIENE-1-CARBOXYLATE SYNTHASE"/>
    <property type="match status" value="1"/>
</dbReference>
<name>A0AAI8YDR0_9PEZI</name>
<reference evidence="6" key="1">
    <citation type="submission" date="2023-10" db="EMBL/GenBank/DDBJ databases">
        <authorList>
            <person name="Hackl T."/>
        </authorList>
    </citation>
    <scope>NUCLEOTIDE SEQUENCE</scope>
</reference>
<evidence type="ECO:0000259" key="4">
    <source>
        <dbReference type="Pfam" id="PF00561"/>
    </source>
</evidence>
<feature type="domain" description="AB hydrolase-1" evidence="4">
    <location>
        <begin position="106"/>
        <end position="249"/>
    </location>
</feature>
<feature type="signal peptide" evidence="3">
    <location>
        <begin position="1"/>
        <end position="18"/>
    </location>
</feature>
<keyword evidence="3" id="KW-0732">Signal</keyword>
<evidence type="ECO:0000313" key="7">
    <source>
        <dbReference type="Proteomes" id="UP001295740"/>
    </source>
</evidence>
<dbReference type="EMBL" id="CAUWAG010000003">
    <property type="protein sequence ID" value="CAJ2501000.1"/>
    <property type="molecule type" value="Genomic_DNA"/>
</dbReference>
<dbReference type="Pfam" id="PF00561">
    <property type="entry name" value="Abhydrolase_1"/>
    <property type="match status" value="1"/>
</dbReference>
<comment type="similarity">
    <text evidence="1">Belongs to the peptidase S33 family.</text>
</comment>
<protein>
    <submittedName>
        <fullName evidence="6">Uu.00g038530.m01.CDS01</fullName>
    </submittedName>
</protein>
<dbReference type="InterPro" id="IPR013595">
    <property type="entry name" value="Pept_S33_TAP-like_C"/>
</dbReference>